<evidence type="ECO:0000259" key="9">
    <source>
        <dbReference type="Pfam" id="PF16188"/>
    </source>
</evidence>
<dbReference type="Pfam" id="PF16188">
    <property type="entry name" value="Peptidase_M24_C"/>
    <property type="match status" value="1"/>
</dbReference>
<evidence type="ECO:0000256" key="2">
    <source>
        <dbReference type="ARBA" id="ARBA00008766"/>
    </source>
</evidence>
<dbReference type="FunFam" id="3.90.230.10:FF:000007">
    <property type="entry name" value="Xaa-Pro aminopeptidase P"/>
    <property type="match status" value="1"/>
</dbReference>
<dbReference type="AlphaFoldDB" id="A0A1Y1MRV6"/>
<dbReference type="Pfam" id="PF16189">
    <property type="entry name" value="Creatinase_N_2"/>
    <property type="match status" value="1"/>
</dbReference>
<comment type="cofactor">
    <cofactor evidence="1">
        <name>Mn(2+)</name>
        <dbReference type="ChEBI" id="CHEBI:29035"/>
    </cofactor>
</comment>
<comment type="similarity">
    <text evidence="2 6">Belongs to the peptidase M24B family.</text>
</comment>
<dbReference type="InterPro" id="IPR050422">
    <property type="entry name" value="X-Pro_aminopeptidase_P"/>
</dbReference>
<dbReference type="InterPro" id="IPR033740">
    <property type="entry name" value="Pept_M24B"/>
</dbReference>
<keyword evidence="3 6" id="KW-0479">Metal-binding</keyword>
<dbReference type="Gene3D" id="3.90.230.10">
    <property type="entry name" value="Creatinase/methionine aminopeptidase superfamily"/>
    <property type="match status" value="1"/>
</dbReference>
<dbReference type="InterPro" id="IPR032416">
    <property type="entry name" value="Peptidase_M24_C"/>
</dbReference>
<keyword evidence="12" id="KW-1185">Reference proteome</keyword>
<feature type="domain" description="Peptidase M24" evidence="7">
    <location>
        <begin position="323"/>
        <end position="538"/>
    </location>
</feature>
<dbReference type="EMBL" id="GEZM01029634">
    <property type="protein sequence ID" value="JAV86027.1"/>
    <property type="molecule type" value="Transcribed_RNA"/>
</dbReference>
<dbReference type="InterPro" id="IPR029149">
    <property type="entry name" value="Creatin/AminoP/Spt16_N"/>
</dbReference>
<evidence type="ECO:0000313" key="10">
    <source>
        <dbReference type="EMBL" id="JAV86027.1"/>
    </source>
</evidence>
<evidence type="ECO:0000313" key="11">
    <source>
        <dbReference type="EMBL" id="KAB0804940.1"/>
    </source>
</evidence>
<dbReference type="FunFam" id="3.40.350.10:FF:000001">
    <property type="entry name" value="Putative xaa-Pro aminopeptidase 1"/>
    <property type="match status" value="1"/>
</dbReference>
<reference evidence="10" key="1">
    <citation type="journal article" date="2016" name="Sci. Rep.">
        <title>Molecular characterization of firefly nuptial gifts: a multi-omics approach sheds light on postcopulatory sexual selection.</title>
        <authorList>
            <person name="Al-Wathiqui N."/>
            <person name="Fallon T.R."/>
            <person name="South A."/>
            <person name="Weng J.K."/>
            <person name="Lewis S.M."/>
        </authorList>
    </citation>
    <scope>NUCLEOTIDE SEQUENCE</scope>
</reference>
<dbReference type="InterPro" id="IPR036005">
    <property type="entry name" value="Creatinase/aminopeptidase-like"/>
</dbReference>
<evidence type="ECO:0000256" key="5">
    <source>
        <dbReference type="ARBA" id="ARBA00023211"/>
    </source>
</evidence>
<evidence type="ECO:0000259" key="7">
    <source>
        <dbReference type="Pfam" id="PF00557"/>
    </source>
</evidence>
<dbReference type="GO" id="GO:0046872">
    <property type="term" value="F:metal ion binding"/>
    <property type="evidence" value="ECO:0007669"/>
    <property type="project" value="UniProtKB-KW"/>
</dbReference>
<evidence type="ECO:0000313" key="12">
    <source>
        <dbReference type="Proteomes" id="UP000327044"/>
    </source>
</evidence>
<dbReference type="InterPro" id="IPR000994">
    <property type="entry name" value="Pept_M24"/>
</dbReference>
<proteinExistence type="inferred from homology"/>
<gene>
    <name evidence="11" type="ORF">PPYR_01910</name>
</gene>
<protein>
    <recommendedName>
        <fullName evidence="13">Aminopeptidase P N-terminal domain-containing protein</fullName>
    </recommendedName>
</protein>
<reference evidence="11 12" key="2">
    <citation type="journal article" date="2018" name="Elife">
        <title>Firefly genomes illuminate parallel origins of bioluminescence in beetles.</title>
        <authorList>
            <person name="Fallon T.R."/>
            <person name="Lower S.E."/>
            <person name="Chang C.H."/>
            <person name="Bessho-Uehara M."/>
            <person name="Martin G.J."/>
            <person name="Bewick A.J."/>
            <person name="Behringer M."/>
            <person name="Debat H.J."/>
            <person name="Wong I."/>
            <person name="Day J.C."/>
            <person name="Suvorov A."/>
            <person name="Silva C.J."/>
            <person name="Stanger-Hall K.F."/>
            <person name="Hall D.W."/>
            <person name="Schmitz R.J."/>
            <person name="Nelson D.R."/>
            <person name="Lewis S.M."/>
            <person name="Shigenobu S."/>
            <person name="Bybee S.M."/>
            <person name="Larracuente A.M."/>
            <person name="Oba Y."/>
            <person name="Weng J.K."/>
        </authorList>
    </citation>
    <scope>NUCLEOTIDE SEQUENCE [LARGE SCALE GENOMIC DNA]</scope>
    <source>
        <strain evidence="11">1611_PpyrPB1</strain>
        <tissue evidence="11">Whole body</tissue>
    </source>
</reference>
<dbReference type="CDD" id="cd01085">
    <property type="entry name" value="APP"/>
    <property type="match status" value="1"/>
</dbReference>
<dbReference type="PANTHER" id="PTHR43763">
    <property type="entry name" value="XAA-PRO AMINOPEPTIDASE 1"/>
    <property type="match status" value="1"/>
</dbReference>
<evidence type="ECO:0000256" key="1">
    <source>
        <dbReference type="ARBA" id="ARBA00001936"/>
    </source>
</evidence>
<feature type="domain" description="Creatinase N-terminal" evidence="8">
    <location>
        <begin position="15"/>
        <end position="145"/>
    </location>
</feature>
<sequence>MPSVKPTGALLTQLRSLMKECKYYKRPLNAYIIPSADAHNSEYPADNDKRRSYISGFEGSAGTAIVTLDHALMWTDGRYFLQASQEMDSNWTLMKEGVPSTPSQELWLTKNLPPNSCVGVDPNVISHSNWTTCQQQLQTVGFDLVAVEPNLIDLVWTDKKAPVNNPIVPLELKFAGKSISQKLKEIRAQMKDSNASILVLTALDDVAWFLNLRGSDVEYNPVFFAFVIILPDSVVLLVDSSKVTPAVQAHFAAETDLNIKIEPYMKVKEVLKQSIAKVSEGFVWLSTDACYALTSIVPEKRLKTEVTPATLMKAVKNPVEIQGMKNAHIKDAVALCCYFSWLEKAIHTEKVTEISGANKLEKFREQQADHVGPSFCTISSVGPHGAIIHYQPHSSTDSQITANELYLCDSGAQYKDGTTDVTRTVHFGTPSEFEKECFTRVLKGQLRLGRVVFPSKIKGNCLDSFARQYLWDVGLDYAHGTGHGIGSYLNVHEGPMGMSWRNYPNDPGLEADMFLSNEPGYYEDGKFGIRIEDIVHVTHANSPHNFNNRGFLTFDTITLFPKQLKLIKVDMLTAQEISQLNAYHQVCRDVIGPLLSKQGLDDVKSWLWKETEPIRV</sequence>
<dbReference type="GO" id="GO:0005737">
    <property type="term" value="C:cytoplasm"/>
    <property type="evidence" value="ECO:0007669"/>
    <property type="project" value="UniProtKB-ARBA"/>
</dbReference>
<dbReference type="Gene3D" id="3.40.350.10">
    <property type="entry name" value="Creatinase/prolidase N-terminal domain"/>
    <property type="match status" value="2"/>
</dbReference>
<dbReference type="Pfam" id="PF01321">
    <property type="entry name" value="Creatinase_N"/>
    <property type="match status" value="1"/>
</dbReference>
<evidence type="ECO:0000256" key="4">
    <source>
        <dbReference type="ARBA" id="ARBA00022801"/>
    </source>
</evidence>
<name>A0A1Y1MRV6_PHOPY</name>
<dbReference type="Pfam" id="PF00557">
    <property type="entry name" value="Peptidase_M24"/>
    <property type="match status" value="1"/>
</dbReference>
<feature type="domain" description="Peptidase M24 C-terminal" evidence="9">
    <location>
        <begin position="550"/>
        <end position="614"/>
    </location>
</feature>
<accession>A0A1Y1MRV6</accession>
<dbReference type="EMBL" id="VVIM01000001">
    <property type="protein sequence ID" value="KAB0804940.1"/>
    <property type="molecule type" value="Genomic_DNA"/>
</dbReference>
<organism evidence="10">
    <name type="scientific">Photinus pyralis</name>
    <name type="common">Common eastern firefly</name>
    <name type="synonym">Lampyris pyralis</name>
    <dbReference type="NCBI Taxonomy" id="7054"/>
    <lineage>
        <taxon>Eukaryota</taxon>
        <taxon>Metazoa</taxon>
        <taxon>Ecdysozoa</taxon>
        <taxon>Arthropoda</taxon>
        <taxon>Hexapoda</taxon>
        <taxon>Insecta</taxon>
        <taxon>Pterygota</taxon>
        <taxon>Neoptera</taxon>
        <taxon>Endopterygota</taxon>
        <taxon>Coleoptera</taxon>
        <taxon>Polyphaga</taxon>
        <taxon>Elateriformia</taxon>
        <taxon>Elateroidea</taxon>
        <taxon>Lampyridae</taxon>
        <taxon>Lampyrinae</taxon>
        <taxon>Photinus</taxon>
    </lineage>
</organism>
<keyword evidence="4" id="KW-0378">Hydrolase</keyword>
<evidence type="ECO:0008006" key="13">
    <source>
        <dbReference type="Google" id="ProtNLM"/>
    </source>
</evidence>
<dbReference type="SUPFAM" id="SSF53092">
    <property type="entry name" value="Creatinase/prolidase N-terminal domain"/>
    <property type="match status" value="2"/>
</dbReference>
<evidence type="ECO:0000256" key="6">
    <source>
        <dbReference type="RuleBase" id="RU000590"/>
    </source>
</evidence>
<dbReference type="PANTHER" id="PTHR43763:SF20">
    <property type="entry name" value="XAA-PRO AMINOPEPTIDASE APEPP"/>
    <property type="match status" value="1"/>
</dbReference>
<dbReference type="FunCoup" id="A0A1Y1MRV6">
    <property type="interactions" value="1475"/>
</dbReference>
<dbReference type="InterPro" id="IPR001131">
    <property type="entry name" value="Peptidase_M24B_aminopep-P_CS"/>
</dbReference>
<keyword evidence="5" id="KW-0464">Manganese</keyword>
<evidence type="ECO:0000259" key="8">
    <source>
        <dbReference type="Pfam" id="PF01321"/>
    </source>
</evidence>
<dbReference type="InParanoid" id="A0A1Y1MRV6"/>
<dbReference type="InterPro" id="IPR000587">
    <property type="entry name" value="Creatinase_N"/>
</dbReference>
<dbReference type="OrthoDB" id="9995434at2759"/>
<dbReference type="Proteomes" id="UP000327044">
    <property type="component" value="Unassembled WGS sequence"/>
</dbReference>
<dbReference type="GO" id="GO:0070006">
    <property type="term" value="F:metalloaminopeptidase activity"/>
    <property type="evidence" value="ECO:0007669"/>
    <property type="project" value="InterPro"/>
</dbReference>
<evidence type="ECO:0000256" key="3">
    <source>
        <dbReference type="ARBA" id="ARBA00022723"/>
    </source>
</evidence>
<dbReference type="PROSITE" id="PS00491">
    <property type="entry name" value="PROLINE_PEPTIDASE"/>
    <property type="match status" value="1"/>
</dbReference>
<dbReference type="SUPFAM" id="SSF55920">
    <property type="entry name" value="Creatinase/aminopeptidase"/>
    <property type="match status" value="1"/>
</dbReference>
<reference evidence="11" key="3">
    <citation type="submission" date="2019-08" db="EMBL/GenBank/DDBJ databases">
        <authorList>
            <consortium name="Photinus pyralis genome working group"/>
            <person name="Fallon T.R."/>
            <person name="Sander Lower S.E."/>
            <person name="Weng J.-K."/>
        </authorList>
    </citation>
    <scope>NUCLEOTIDE SEQUENCE</scope>
    <source>
        <strain evidence="11">1611_PpyrPB1</strain>
        <tissue evidence="11">Whole body</tissue>
    </source>
</reference>